<dbReference type="InterPro" id="IPR050870">
    <property type="entry name" value="FAST_kinase"/>
</dbReference>
<dbReference type="InParanoid" id="A0A7R8USA2"/>
<dbReference type="FunCoup" id="A0A7R8USA2">
    <property type="interactions" value="26"/>
</dbReference>
<dbReference type="Proteomes" id="UP000594454">
    <property type="component" value="Chromosome 3"/>
</dbReference>
<dbReference type="GO" id="GO:0005759">
    <property type="term" value="C:mitochondrial matrix"/>
    <property type="evidence" value="ECO:0007669"/>
    <property type="project" value="TreeGrafter"/>
</dbReference>
<keyword evidence="5" id="KW-1185">Reference proteome</keyword>
<dbReference type="GO" id="GO:0044528">
    <property type="term" value="P:regulation of mitochondrial mRNA stability"/>
    <property type="evidence" value="ECO:0007669"/>
    <property type="project" value="InterPro"/>
</dbReference>
<dbReference type="PROSITE" id="PS51286">
    <property type="entry name" value="RAP"/>
    <property type="match status" value="1"/>
</dbReference>
<dbReference type="PANTHER" id="PTHR21228:SF72">
    <property type="entry name" value="LD32258P"/>
    <property type="match status" value="1"/>
</dbReference>
<dbReference type="PANTHER" id="PTHR21228">
    <property type="entry name" value="FAST LEU-RICH DOMAIN-CONTAINING"/>
    <property type="match status" value="1"/>
</dbReference>
<evidence type="ECO:0000313" key="5">
    <source>
        <dbReference type="Proteomes" id="UP000594454"/>
    </source>
</evidence>
<name>A0A7R8USA2_HERIL</name>
<evidence type="ECO:0000313" key="4">
    <source>
        <dbReference type="EMBL" id="CAD7086106.1"/>
    </source>
</evidence>
<dbReference type="OMA" id="FRPFSCE"/>
<reference evidence="4 5" key="1">
    <citation type="submission" date="2020-11" db="EMBL/GenBank/DDBJ databases">
        <authorList>
            <person name="Wallbank WR R."/>
            <person name="Pardo Diaz C."/>
            <person name="Kozak K."/>
            <person name="Martin S."/>
            <person name="Jiggins C."/>
            <person name="Moest M."/>
            <person name="Warren A I."/>
            <person name="Generalovic N T."/>
            <person name="Byers J.R.P. K."/>
            <person name="Montejo-Kovacevich G."/>
            <person name="Yen C E."/>
        </authorList>
    </citation>
    <scope>NUCLEOTIDE SEQUENCE [LARGE SCALE GENOMIC DNA]</scope>
</reference>
<evidence type="ECO:0000256" key="1">
    <source>
        <dbReference type="ARBA" id="ARBA00004173"/>
    </source>
</evidence>
<protein>
    <recommendedName>
        <fullName evidence="3">RAP domain-containing protein</fullName>
    </recommendedName>
</protein>
<evidence type="ECO:0000259" key="3">
    <source>
        <dbReference type="PROSITE" id="PS51286"/>
    </source>
</evidence>
<dbReference type="GO" id="GO:0003723">
    <property type="term" value="F:RNA binding"/>
    <property type="evidence" value="ECO:0007669"/>
    <property type="project" value="TreeGrafter"/>
</dbReference>
<dbReference type="Pfam" id="PF06743">
    <property type="entry name" value="FAST_1"/>
    <property type="match status" value="1"/>
</dbReference>
<dbReference type="Pfam" id="PF08373">
    <property type="entry name" value="RAP"/>
    <property type="match status" value="1"/>
</dbReference>
<dbReference type="SMART" id="SM00952">
    <property type="entry name" value="RAP"/>
    <property type="match status" value="1"/>
</dbReference>
<dbReference type="InterPro" id="IPR010622">
    <property type="entry name" value="FAST_Leu-rich"/>
</dbReference>
<gene>
    <name evidence="4" type="ORF">HERILL_LOCUS8902</name>
</gene>
<dbReference type="OrthoDB" id="385235at2759"/>
<accession>A0A7R8USA2</accession>
<evidence type="ECO:0000256" key="2">
    <source>
        <dbReference type="ARBA" id="ARBA00023128"/>
    </source>
</evidence>
<dbReference type="InterPro" id="IPR013579">
    <property type="entry name" value="FAST_2"/>
</dbReference>
<feature type="domain" description="RAP" evidence="3">
    <location>
        <begin position="862"/>
        <end position="923"/>
    </location>
</feature>
<keyword evidence="2" id="KW-0496">Mitochondrion</keyword>
<organism evidence="4 5">
    <name type="scientific">Hermetia illucens</name>
    <name type="common">Black soldier fly</name>
    <dbReference type="NCBI Taxonomy" id="343691"/>
    <lineage>
        <taxon>Eukaryota</taxon>
        <taxon>Metazoa</taxon>
        <taxon>Ecdysozoa</taxon>
        <taxon>Arthropoda</taxon>
        <taxon>Hexapoda</taxon>
        <taxon>Insecta</taxon>
        <taxon>Pterygota</taxon>
        <taxon>Neoptera</taxon>
        <taxon>Endopterygota</taxon>
        <taxon>Diptera</taxon>
        <taxon>Brachycera</taxon>
        <taxon>Stratiomyomorpha</taxon>
        <taxon>Stratiomyidae</taxon>
        <taxon>Hermetiinae</taxon>
        <taxon>Hermetia</taxon>
    </lineage>
</organism>
<dbReference type="GO" id="GO:0000963">
    <property type="term" value="P:mitochondrial RNA processing"/>
    <property type="evidence" value="ECO:0007669"/>
    <property type="project" value="TreeGrafter"/>
</dbReference>
<dbReference type="AlphaFoldDB" id="A0A7R8USA2"/>
<dbReference type="EMBL" id="LR899011">
    <property type="protein sequence ID" value="CAD7086106.1"/>
    <property type="molecule type" value="Genomic_DNA"/>
</dbReference>
<dbReference type="Pfam" id="PF08368">
    <property type="entry name" value="FAST_2"/>
    <property type="match status" value="1"/>
</dbReference>
<comment type="subcellular location">
    <subcellularLocation>
        <location evidence="1">Mitochondrion</location>
    </subcellularLocation>
</comment>
<dbReference type="InterPro" id="IPR013584">
    <property type="entry name" value="RAP"/>
</dbReference>
<sequence length="928" mass="107486">MFPRNLIRICNRLAVIASSHITPSACCESLGSVSARNVSLMTRIRPPMVTTGSSRSLQFPKQLSSTVNNDEQESTADCEDELMEDLEQDVVESGSRQFNLKDLLYSGTEDEIILRLNECAGPDELFQLYKECGDRFNEQHATQFIILLWSFMRSNEKGSTMRVTIRALEFDSFLNQLQPLIHKMNFDELTCSLLYLQKIGVDSSHKTMQELLCHTANSIKEGTSNIPLSALSRFAVAVNTNGDIFTPLVSKEIVPHIIEHLNACSEVDEMRLLTICLQHLNQLVTKDMFTLYKQKLEELLKNGKITKDDVRCILKFINFLNIPCWSQENTALVSSLLLLLKDTFSDMSAKELEIVFRVLQSQLEPASLIPDLKEASGRLFERCPTIETLDFVIRFLQPKKRHKMIATVEQIISNESLTSAQLPRAFRILRSLKISNIKLCNKYWRLVLDEIRKSPHEREFHRLSRHSHRYMYFNNNLGGTYHNREFEHAVCELMLEDIEQGLSGLVPSRFAKAASFIIAYGGNIRSSEEIPAVIMDKMEAMSKQFSILDCLQLSRGLQIAFEMRFRHSISTEVAPKLNQISNILIECAERHLQEDLNLQDLNHVVRSFINSRVPRKTYLFQNLMDRYRGSIKFLNSRIIRDLTFNLNATNYVIPEICESILQYVYDNRNYVTGDTVEKVLTCCYSIGYMPQNLEVLHWCDEIIKRDFKFMNSLSIVQSCLALCYFKSLSEQLIHQVFTIDFIQQVEDEIKMCYSKETYPERILNQVMQLNRAVCLDYPEARVPWFQQNYIEAQLSKKANIQSKFYTDIRRLLTFVVDDERLLKCNHITPYGYRIDFVVHLNRSNKFIPPPKDSKVIDKISKVAILLQKLDSFCENKLTAMKGSELLKLRHLEILGYKVVHINFNDWNSMYMNMPGAKVEYLKNLLQIQ</sequence>
<dbReference type="GO" id="GO:0035770">
    <property type="term" value="C:ribonucleoprotein granule"/>
    <property type="evidence" value="ECO:0007669"/>
    <property type="project" value="TreeGrafter"/>
</dbReference>
<proteinExistence type="predicted"/>